<reference evidence="1 2" key="1">
    <citation type="submission" date="2019-11" db="EMBL/GenBank/DDBJ databases">
        <title>Venatorbacter sp. nov. a predator of Campylobacter and other Gram-negative bacteria.</title>
        <authorList>
            <person name="Saeedi A."/>
            <person name="Cummings N.J."/>
            <person name="Connerton I.F."/>
            <person name="Connerton P.L."/>
        </authorList>
    </citation>
    <scope>NUCLEOTIDE SEQUENCE [LARGE SCALE GENOMIC DNA]</scope>
    <source>
        <strain evidence="1">XL5</strain>
    </source>
</reference>
<accession>A0A9E8FLU2</accession>
<dbReference type="KEGG" id="vcw:GJQ55_07625"/>
<keyword evidence="2" id="KW-1185">Reference proteome</keyword>
<dbReference type="InterPro" id="IPR039447">
    <property type="entry name" value="UreH-like_TM_dom"/>
</dbReference>
<sequence length="220" mass="23496">MIEPLSLVTALLLGLFGSSHCLVMCGGIAAAIGSRAGERQLQTLLLFNGGRLLSYTLLGLLVGSAGLWLGSLHDSLMLVLRSIAAVMLILMGLYVARWWMVLTRFEQLGKPVWNALQPITRRFISSARPLDQLRLGMLWGLLPCGLIYSTLAWVAANGSPAMGAAAMLAFGIGTLPALFASTLAGSVLAPWLNRPAVRQLAALLLIVFGLWTGAAVWFHS</sequence>
<name>A0A9E8FLU2_9GAMM</name>
<organism evidence="1 2">
    <name type="scientific">Venatoribacter cucullus</name>
    <dbReference type="NCBI Taxonomy" id="2661630"/>
    <lineage>
        <taxon>Bacteria</taxon>
        <taxon>Pseudomonadati</taxon>
        <taxon>Pseudomonadota</taxon>
        <taxon>Gammaproteobacteria</taxon>
        <taxon>Oceanospirillales</taxon>
        <taxon>Oceanospirillaceae</taxon>
        <taxon>Venatoribacter</taxon>
    </lineage>
</organism>
<proteinExistence type="predicted"/>
<evidence type="ECO:0000313" key="1">
    <source>
        <dbReference type="EMBL" id="QQD24351.1"/>
    </source>
</evidence>
<dbReference type="Proteomes" id="UP000596074">
    <property type="component" value="Chromosome"/>
</dbReference>
<evidence type="ECO:0000313" key="2">
    <source>
        <dbReference type="Proteomes" id="UP000596074"/>
    </source>
</evidence>
<dbReference type="AlphaFoldDB" id="A0A9E8FLU2"/>
<dbReference type="PANTHER" id="PTHR42208">
    <property type="entry name" value="HEAVY METAL TRANSPORTER-RELATED"/>
    <property type="match status" value="1"/>
</dbReference>
<dbReference type="RefSeq" id="WP_228344396.1">
    <property type="nucleotide sequence ID" value="NZ_CP045550.1"/>
</dbReference>
<dbReference type="PANTHER" id="PTHR42208:SF1">
    <property type="entry name" value="HEAVY METAL TRANSPORTER"/>
    <property type="match status" value="1"/>
</dbReference>
<protein>
    <submittedName>
        <fullName evidence="1">Sulfite exporter TauE/SafE family protein</fullName>
    </submittedName>
</protein>
<dbReference type="EMBL" id="CP046056">
    <property type="protein sequence ID" value="QQD24351.1"/>
    <property type="molecule type" value="Genomic_DNA"/>
</dbReference>
<dbReference type="Pfam" id="PF13386">
    <property type="entry name" value="DsbD_2"/>
    <property type="match status" value="1"/>
</dbReference>
<gene>
    <name evidence="1" type="ORF">GJQ55_07625</name>
</gene>